<feature type="binding site" evidence="18">
    <location>
        <begin position="122"/>
        <end position="128"/>
    </location>
    <ligand>
        <name>(6S)-NADPHX</name>
        <dbReference type="ChEBI" id="CHEBI:64076"/>
    </ligand>
</feature>
<dbReference type="InterPro" id="IPR029056">
    <property type="entry name" value="Ribokinase-like"/>
</dbReference>
<comment type="caution">
    <text evidence="22">The sequence shown here is derived from an EMBL/GenBank/DDBJ whole genome shotgun (WGS) entry which is preliminary data.</text>
</comment>
<comment type="subunit">
    <text evidence="17">Homotetramer.</text>
</comment>
<evidence type="ECO:0000256" key="18">
    <source>
        <dbReference type="HAMAP-Rule" id="MF_01966"/>
    </source>
</evidence>
<feature type="binding site" evidence="17">
    <location>
        <begin position="372"/>
        <end position="376"/>
    </location>
    <ligand>
        <name>AMP</name>
        <dbReference type="ChEBI" id="CHEBI:456215"/>
    </ligand>
</feature>
<dbReference type="Gene3D" id="3.40.1190.20">
    <property type="match status" value="1"/>
</dbReference>
<keyword evidence="5 18" id="KW-0479">Metal-binding</keyword>
<feature type="binding site" evidence="18">
    <location>
        <position position="151"/>
    </location>
    <ligand>
        <name>(6S)-NADPHX</name>
        <dbReference type="ChEBI" id="CHEBI:64076"/>
    </ligand>
</feature>
<evidence type="ECO:0000259" key="20">
    <source>
        <dbReference type="PROSITE" id="PS51383"/>
    </source>
</evidence>
<dbReference type="InterPro" id="IPR004443">
    <property type="entry name" value="YjeF_N_dom"/>
</dbReference>
<keyword evidence="13" id="KW-0511">Multifunctional enzyme</keyword>
<dbReference type="PROSITE" id="PS51385">
    <property type="entry name" value="YJEF_N"/>
    <property type="match status" value="1"/>
</dbReference>
<evidence type="ECO:0000256" key="7">
    <source>
        <dbReference type="ARBA" id="ARBA00022840"/>
    </source>
</evidence>
<dbReference type="GO" id="GO:0052856">
    <property type="term" value="F:NAD(P)HX epimerase activity"/>
    <property type="evidence" value="ECO:0007669"/>
    <property type="project" value="UniProtKB-UniRule"/>
</dbReference>
<comment type="catalytic activity">
    <reaction evidence="16 17 19">
        <text>(6S)-NADPHX + ADP = AMP + phosphate + NADPH + H(+)</text>
        <dbReference type="Rhea" id="RHEA:32235"/>
        <dbReference type="ChEBI" id="CHEBI:15378"/>
        <dbReference type="ChEBI" id="CHEBI:43474"/>
        <dbReference type="ChEBI" id="CHEBI:57783"/>
        <dbReference type="ChEBI" id="CHEBI:64076"/>
        <dbReference type="ChEBI" id="CHEBI:456215"/>
        <dbReference type="ChEBI" id="CHEBI:456216"/>
        <dbReference type="EC" id="4.2.1.136"/>
    </reaction>
</comment>
<dbReference type="HAMAP" id="MF_01965">
    <property type="entry name" value="NADHX_dehydratase"/>
    <property type="match status" value="1"/>
</dbReference>
<dbReference type="CDD" id="cd01171">
    <property type="entry name" value="YXKO-related"/>
    <property type="match status" value="1"/>
</dbReference>
<keyword evidence="7 17" id="KW-0067">ATP-binding</keyword>
<feature type="binding site" evidence="18">
    <location>
        <position position="154"/>
    </location>
    <ligand>
        <name>K(+)</name>
        <dbReference type="ChEBI" id="CHEBI:29103"/>
    </ligand>
</feature>
<keyword evidence="12 17" id="KW-0456">Lyase</keyword>
<dbReference type="AlphaFoldDB" id="A0A245ZIF4"/>
<dbReference type="Pfam" id="PF01256">
    <property type="entry name" value="Carb_kinase"/>
    <property type="match status" value="1"/>
</dbReference>
<feature type="binding site" evidence="18">
    <location>
        <position position="62"/>
    </location>
    <ligand>
        <name>K(+)</name>
        <dbReference type="ChEBI" id="CHEBI:29103"/>
    </ligand>
</feature>
<evidence type="ECO:0000256" key="4">
    <source>
        <dbReference type="ARBA" id="ARBA00009524"/>
    </source>
</evidence>
<comment type="similarity">
    <text evidence="18">Belongs to the NnrE/AIBP family.</text>
</comment>
<comment type="similarity">
    <text evidence="4 19">In the C-terminal section; belongs to the NnrD/CARKD family.</text>
</comment>
<dbReference type="InterPro" id="IPR000631">
    <property type="entry name" value="CARKD"/>
</dbReference>
<evidence type="ECO:0000259" key="21">
    <source>
        <dbReference type="PROSITE" id="PS51385"/>
    </source>
</evidence>
<dbReference type="Gene3D" id="3.40.50.10260">
    <property type="entry name" value="YjeF N-terminal domain"/>
    <property type="match status" value="1"/>
</dbReference>
<keyword evidence="23" id="KW-1185">Reference proteome</keyword>
<keyword evidence="8 17" id="KW-0521">NADP</keyword>
<organism evidence="22 23">
    <name type="scientific">Sphingomonas dokdonensis</name>
    <dbReference type="NCBI Taxonomy" id="344880"/>
    <lineage>
        <taxon>Bacteria</taxon>
        <taxon>Pseudomonadati</taxon>
        <taxon>Pseudomonadota</taxon>
        <taxon>Alphaproteobacteria</taxon>
        <taxon>Sphingomonadales</taxon>
        <taxon>Sphingomonadaceae</taxon>
        <taxon>Sphingomonas</taxon>
    </lineage>
</organism>
<dbReference type="NCBIfam" id="TIGR00197">
    <property type="entry name" value="yjeF_nterm"/>
    <property type="match status" value="1"/>
</dbReference>
<dbReference type="Proteomes" id="UP000197290">
    <property type="component" value="Unassembled WGS sequence"/>
</dbReference>
<dbReference type="GO" id="GO:0046496">
    <property type="term" value="P:nicotinamide nucleotide metabolic process"/>
    <property type="evidence" value="ECO:0007669"/>
    <property type="project" value="UniProtKB-UniRule"/>
</dbReference>
<evidence type="ECO:0000256" key="1">
    <source>
        <dbReference type="ARBA" id="ARBA00000013"/>
    </source>
</evidence>
<comment type="function">
    <text evidence="14 19">Bifunctional enzyme that catalyzes the epimerization of the S- and R-forms of NAD(P)HX and the dehydration of the S-form of NAD(P)HX at the expense of ADP, which is converted to AMP. This allows the repair of both epimers of NAD(P)HX, a damaged form of NAD(P)H that is a result of enzymatic or heat-dependent hydration.</text>
</comment>
<evidence type="ECO:0000256" key="2">
    <source>
        <dbReference type="ARBA" id="ARBA00000909"/>
    </source>
</evidence>
<evidence type="ECO:0000256" key="17">
    <source>
        <dbReference type="HAMAP-Rule" id="MF_01965"/>
    </source>
</evidence>
<feature type="binding site" evidence="17">
    <location>
        <position position="402"/>
    </location>
    <ligand>
        <name>(6S)-NADPHX</name>
        <dbReference type="ChEBI" id="CHEBI:64076"/>
    </ligand>
</feature>
<name>A0A245ZIF4_9SPHN</name>
<proteinExistence type="inferred from homology"/>
<evidence type="ECO:0000256" key="8">
    <source>
        <dbReference type="ARBA" id="ARBA00022857"/>
    </source>
</evidence>
<dbReference type="EMBL" id="NBBI01000004">
    <property type="protein sequence ID" value="OWK29516.1"/>
    <property type="molecule type" value="Genomic_DNA"/>
</dbReference>
<evidence type="ECO:0000313" key="22">
    <source>
        <dbReference type="EMBL" id="OWK29516.1"/>
    </source>
</evidence>
<evidence type="ECO:0000256" key="6">
    <source>
        <dbReference type="ARBA" id="ARBA00022741"/>
    </source>
</evidence>
<comment type="similarity">
    <text evidence="3 19">In the N-terminal section; belongs to the NnrE/AIBP family.</text>
</comment>
<evidence type="ECO:0000256" key="10">
    <source>
        <dbReference type="ARBA" id="ARBA00023027"/>
    </source>
</evidence>
<dbReference type="PROSITE" id="PS01050">
    <property type="entry name" value="YJEF_C_2"/>
    <property type="match status" value="1"/>
</dbReference>
<dbReference type="PIRSF" id="PIRSF017184">
    <property type="entry name" value="Nnr"/>
    <property type="match status" value="1"/>
</dbReference>
<evidence type="ECO:0000256" key="12">
    <source>
        <dbReference type="ARBA" id="ARBA00023239"/>
    </source>
</evidence>
<feature type="domain" description="YjeF N-terminal" evidence="21">
    <location>
        <begin position="15"/>
        <end position="208"/>
    </location>
</feature>
<evidence type="ECO:0000256" key="11">
    <source>
        <dbReference type="ARBA" id="ARBA00023235"/>
    </source>
</evidence>
<dbReference type="SUPFAM" id="SSF64153">
    <property type="entry name" value="YjeF N-terminal domain-like"/>
    <property type="match status" value="1"/>
</dbReference>
<dbReference type="GO" id="GO:0110051">
    <property type="term" value="P:metabolite repair"/>
    <property type="evidence" value="ECO:0007669"/>
    <property type="project" value="TreeGrafter"/>
</dbReference>
<dbReference type="GO" id="GO:0046872">
    <property type="term" value="F:metal ion binding"/>
    <property type="evidence" value="ECO:0007669"/>
    <property type="project" value="UniProtKB-UniRule"/>
</dbReference>
<feature type="binding site" evidence="17">
    <location>
        <position position="294"/>
    </location>
    <ligand>
        <name>(6S)-NADPHX</name>
        <dbReference type="ChEBI" id="CHEBI:64076"/>
    </ligand>
</feature>
<keyword evidence="11 18" id="KW-0413">Isomerase</keyword>
<dbReference type="InterPro" id="IPR030677">
    <property type="entry name" value="Nnr"/>
</dbReference>
<keyword evidence="6 17" id="KW-0547">Nucleotide-binding</keyword>
<dbReference type="PROSITE" id="PS51383">
    <property type="entry name" value="YJEF_C_3"/>
    <property type="match status" value="1"/>
</dbReference>
<dbReference type="GO" id="GO:0005524">
    <property type="term" value="F:ATP binding"/>
    <property type="evidence" value="ECO:0007669"/>
    <property type="project" value="UniProtKB-UniRule"/>
</dbReference>
<dbReference type="OrthoDB" id="9806925at2"/>
<comment type="catalytic activity">
    <reaction evidence="2 18 19">
        <text>(6R)-NADPHX = (6S)-NADPHX</text>
        <dbReference type="Rhea" id="RHEA:32227"/>
        <dbReference type="ChEBI" id="CHEBI:64076"/>
        <dbReference type="ChEBI" id="CHEBI:64077"/>
        <dbReference type="EC" id="5.1.99.6"/>
    </reaction>
</comment>
<dbReference type="PROSITE" id="PS01049">
    <property type="entry name" value="YJEF_C_1"/>
    <property type="match status" value="1"/>
</dbReference>
<feature type="binding site" evidence="18">
    <location>
        <position position="118"/>
    </location>
    <ligand>
        <name>K(+)</name>
        <dbReference type="ChEBI" id="CHEBI:29103"/>
    </ligand>
</feature>
<comment type="catalytic activity">
    <reaction evidence="15 17 19">
        <text>(6S)-NADHX + ADP = AMP + phosphate + NADH + H(+)</text>
        <dbReference type="Rhea" id="RHEA:32223"/>
        <dbReference type="ChEBI" id="CHEBI:15378"/>
        <dbReference type="ChEBI" id="CHEBI:43474"/>
        <dbReference type="ChEBI" id="CHEBI:57945"/>
        <dbReference type="ChEBI" id="CHEBI:64074"/>
        <dbReference type="ChEBI" id="CHEBI:456215"/>
        <dbReference type="ChEBI" id="CHEBI:456216"/>
        <dbReference type="EC" id="4.2.1.136"/>
    </reaction>
</comment>
<sequence>MIRIDGQPILDAAQMRAAEAQTIAAGTGAEALMARAGEQVAEQVRRLTAGAEVLVLCGPGNNGGDGYVAAAALRRAGHAARIAACASPTTAAASAARAAWMGPVEELGNAAPAPIVVDALFGIGLNRPLGAEICEPLRHLIGNARLSIAVDVPSGVSTDDGSSFAEVPAVDLTLALAAVKPAHVLQPSAARCGDIRLLDIGVEVSGPVRVASAPQLRPPSARDHKYSRGLVAVVAGRMPGAAALAATGAGRGGAGYVRLLGSATDRLPHAIVRQRFSAEALADERVGAVVIGPGLGRDDKARERLDLARASERPMVIDGDALHLLGEAPARVPTILTPHAGEFARLFGDLNGSKIERAIAAARRANAVVVFKGADTVIAAPDGRAIVHAHAPAWLATAGTGDVLAGVIGAQLAGGADVFTAAANGVWLHAEAARRAGPAFIADDLAAHLPAALGACL</sequence>
<comment type="similarity">
    <text evidence="17">Belongs to the NnrD/CARKD family.</text>
</comment>
<dbReference type="EC" id="4.2.1.136" evidence="19"/>
<evidence type="ECO:0000256" key="13">
    <source>
        <dbReference type="ARBA" id="ARBA00023268"/>
    </source>
</evidence>
<dbReference type="RefSeq" id="WP_088367799.1">
    <property type="nucleotide sequence ID" value="NZ_NBBI01000004.1"/>
</dbReference>
<comment type="function">
    <text evidence="17">Catalyzes the dehydration of the S-form of NAD(P)HX at the expense of ADP, which is converted to AMP. Together with NAD(P)HX epimerase, which catalyzes the epimerization of the S- and R-forms, the enzyme allows the repair of both epimers of NAD(P)HX, a damaged form of NAD(P)H that is a result of enzymatic or heat-dependent hydration.</text>
</comment>
<dbReference type="NCBIfam" id="TIGR00196">
    <property type="entry name" value="yjeF_cterm"/>
    <property type="match status" value="1"/>
</dbReference>
<comment type="caution">
    <text evidence="18">Lacks conserved residue(s) required for the propagation of feature annotation.</text>
</comment>
<dbReference type="HAMAP" id="MF_01966">
    <property type="entry name" value="NADHX_epimerase"/>
    <property type="match status" value="1"/>
</dbReference>
<dbReference type="SUPFAM" id="SSF53613">
    <property type="entry name" value="Ribokinase-like"/>
    <property type="match status" value="1"/>
</dbReference>
<feature type="binding site" evidence="17">
    <location>
        <position position="401"/>
    </location>
    <ligand>
        <name>AMP</name>
        <dbReference type="ChEBI" id="CHEBI:456215"/>
    </ligand>
</feature>
<evidence type="ECO:0000256" key="14">
    <source>
        <dbReference type="ARBA" id="ARBA00025153"/>
    </source>
</evidence>
<evidence type="ECO:0000256" key="15">
    <source>
        <dbReference type="ARBA" id="ARBA00048238"/>
    </source>
</evidence>
<dbReference type="Pfam" id="PF03853">
    <property type="entry name" value="YjeF_N"/>
    <property type="match status" value="1"/>
</dbReference>
<reference evidence="22 23" key="1">
    <citation type="submission" date="2017-03" db="EMBL/GenBank/DDBJ databases">
        <title>Genome sequence of Sphingomonas dokdonensis DSM 21029.</title>
        <authorList>
            <person name="Poehlein A."/>
            <person name="Wuebbeler J.H."/>
            <person name="Steinbuechel A."/>
            <person name="Daniel R."/>
        </authorList>
    </citation>
    <scope>NUCLEOTIDE SEQUENCE [LARGE SCALE GENOMIC DNA]</scope>
    <source>
        <strain evidence="22 23">DSM 21029</strain>
    </source>
</reference>
<evidence type="ECO:0000256" key="5">
    <source>
        <dbReference type="ARBA" id="ARBA00022723"/>
    </source>
</evidence>
<comment type="cofactor">
    <cofactor evidence="18 19">
        <name>K(+)</name>
        <dbReference type="ChEBI" id="CHEBI:29103"/>
    </cofactor>
    <text evidence="18 19">Binds 1 potassium ion per subunit.</text>
</comment>
<comment type="catalytic activity">
    <reaction evidence="1 18 19">
        <text>(6R)-NADHX = (6S)-NADHX</text>
        <dbReference type="Rhea" id="RHEA:32215"/>
        <dbReference type="ChEBI" id="CHEBI:64074"/>
        <dbReference type="ChEBI" id="CHEBI:64075"/>
        <dbReference type="EC" id="5.1.99.6"/>
    </reaction>
</comment>
<protein>
    <recommendedName>
        <fullName evidence="19">Bifunctional NAD(P)H-hydrate repair enzyme</fullName>
    </recommendedName>
    <alternativeName>
        <fullName evidence="19">Nicotinamide nucleotide repair protein</fullName>
    </alternativeName>
    <domain>
        <recommendedName>
            <fullName evidence="19">ADP-dependent (S)-NAD(P)H-hydrate dehydratase</fullName>
            <ecNumber evidence="19">4.2.1.136</ecNumber>
        </recommendedName>
        <alternativeName>
            <fullName evidence="19">ADP-dependent NAD(P)HX dehydratase</fullName>
        </alternativeName>
    </domain>
    <domain>
        <recommendedName>
            <fullName evidence="19">NAD(P)H-hydrate epimerase</fullName>
            <ecNumber evidence="19">5.1.99.6</ecNumber>
        </recommendedName>
    </domain>
</protein>
<keyword evidence="9 18" id="KW-0630">Potassium</keyword>
<evidence type="ECO:0000313" key="23">
    <source>
        <dbReference type="Proteomes" id="UP000197290"/>
    </source>
</evidence>
<keyword evidence="10 17" id="KW-0520">NAD</keyword>
<dbReference type="EC" id="5.1.99.6" evidence="19"/>
<evidence type="ECO:0000256" key="9">
    <source>
        <dbReference type="ARBA" id="ARBA00022958"/>
    </source>
</evidence>
<gene>
    <name evidence="22" type="primary">nnr</name>
    <name evidence="17" type="synonym">nnrD</name>
    <name evidence="18" type="synonym">nnrE</name>
    <name evidence="22" type="ORF">SPDO_25060</name>
</gene>
<dbReference type="PANTHER" id="PTHR12592:SF0">
    <property type="entry name" value="ATP-DEPENDENT (S)-NAD(P)H-HYDRATE DEHYDRATASE"/>
    <property type="match status" value="1"/>
</dbReference>
<feature type="binding site" evidence="17">
    <location>
        <position position="339"/>
    </location>
    <ligand>
        <name>(6S)-NADPHX</name>
        <dbReference type="ChEBI" id="CHEBI:64076"/>
    </ligand>
</feature>
<feature type="binding site" evidence="17">
    <location>
        <position position="241"/>
    </location>
    <ligand>
        <name>(6S)-NADPHX</name>
        <dbReference type="ChEBI" id="CHEBI:64076"/>
    </ligand>
</feature>
<dbReference type="InterPro" id="IPR017953">
    <property type="entry name" value="Carbohydrate_kinase_pred_CS"/>
</dbReference>
<evidence type="ECO:0000256" key="19">
    <source>
        <dbReference type="PIRNR" id="PIRNR017184"/>
    </source>
</evidence>
<feature type="binding site" evidence="18">
    <location>
        <begin position="61"/>
        <end position="65"/>
    </location>
    <ligand>
        <name>(6S)-NADPHX</name>
        <dbReference type="ChEBI" id="CHEBI:64076"/>
    </ligand>
</feature>
<accession>A0A245ZIF4</accession>
<dbReference type="InterPro" id="IPR036652">
    <property type="entry name" value="YjeF_N_dom_sf"/>
</dbReference>
<comment type="cofactor">
    <cofactor evidence="17">
        <name>Mg(2+)</name>
        <dbReference type="ChEBI" id="CHEBI:18420"/>
    </cofactor>
</comment>
<evidence type="ECO:0000256" key="3">
    <source>
        <dbReference type="ARBA" id="ARBA00006001"/>
    </source>
</evidence>
<evidence type="ECO:0000256" key="16">
    <source>
        <dbReference type="ARBA" id="ARBA00049209"/>
    </source>
</evidence>
<feature type="domain" description="YjeF C-terminal" evidence="20">
    <location>
        <begin position="208"/>
        <end position="456"/>
    </location>
</feature>
<comment type="function">
    <text evidence="18">Catalyzes the epimerization of the S- and R-forms of NAD(P)HX, a damaged form of NAD(P)H that is a result of enzymatic or heat-dependent hydration. This is a prerequisite for the S-specific NAD(P)H-hydrate dehydratase to allow the repair of both epimers of NAD(P)HX.</text>
</comment>
<dbReference type="GO" id="GO:0052855">
    <property type="term" value="F:ADP-dependent NAD(P)H-hydrate dehydratase activity"/>
    <property type="evidence" value="ECO:0007669"/>
    <property type="project" value="UniProtKB-UniRule"/>
</dbReference>
<dbReference type="PANTHER" id="PTHR12592">
    <property type="entry name" value="ATP-DEPENDENT (S)-NAD(P)H-HYDRATE DEHYDRATASE FAMILY MEMBER"/>
    <property type="match status" value="1"/>
</dbReference>